<feature type="transmembrane region" description="Helical" evidence="1">
    <location>
        <begin position="166"/>
        <end position="189"/>
    </location>
</feature>
<feature type="transmembrane region" description="Helical" evidence="1">
    <location>
        <begin position="285"/>
        <end position="306"/>
    </location>
</feature>
<sequence length="492" mass="56253">MENRKLKKDAEAKGKLELISKALYRYRSYIILAYLILLIAFFFIQFNLLQNWDMIVRILNANYLFHNGFYFENQRALFESFLIGLLSYPLGDYAVYGFLAVAAILMLYSLYDFSKAFKIQFIILMFAFFNPFTIMYIAKNGSEIFLISFLLLYLAAIKRRRYSAGLFLALAFLSKYDALYFSPLLLFLFLNGKASNSIKKVLVSIAVFLASLIPYFIYNLLTYGNIIYTFALSYLYYINVGSLPRFNYTGLIELVTPLILAAIIFSSKKNREGFSKKIKKLRFELSLLSVSFIISLYTYVAANGFFLNNLGVYRFALLPTSLLSIIVLLFSNKEDVLKLFIFSAVSIILAFYLLSLSLPGYSSVSIAYEAKALFASAYNTTNCTIMSNDWVYLDYVGLPASPILPTPEYNGTPILSLGRVNTSLPLMASKGNIYLYGYGYCREYKVQFNFFSYYNNILKSRNSTLIPDDPCSWLFSGKLKSVALITLCRYLT</sequence>
<comment type="caution">
    <text evidence="2">The sequence shown here is derived from an EMBL/GenBank/DDBJ whole genome shotgun (WGS) entry which is preliminary data.</text>
</comment>
<feature type="transmembrane region" description="Helical" evidence="1">
    <location>
        <begin position="93"/>
        <end position="111"/>
    </location>
</feature>
<feature type="transmembrane region" description="Helical" evidence="1">
    <location>
        <begin position="29"/>
        <end position="48"/>
    </location>
</feature>
<dbReference type="Proteomes" id="UP000763484">
    <property type="component" value="Unassembled WGS sequence"/>
</dbReference>
<feature type="transmembrane region" description="Helical" evidence="1">
    <location>
        <begin position="54"/>
        <end position="72"/>
    </location>
</feature>
<evidence type="ECO:0000313" key="2">
    <source>
        <dbReference type="EMBL" id="MBE5727861.1"/>
    </source>
</evidence>
<dbReference type="AlphaFoldDB" id="A0A8T3UQI1"/>
<feature type="transmembrane region" description="Helical" evidence="1">
    <location>
        <begin position="337"/>
        <end position="358"/>
    </location>
</feature>
<protein>
    <submittedName>
        <fullName evidence="2">Uncharacterized protein</fullName>
    </submittedName>
</protein>
<name>A0A8T3UQI1_9ARCH</name>
<gene>
    <name evidence="2" type="ORF">IHE50_00370</name>
</gene>
<keyword evidence="1" id="KW-1133">Transmembrane helix</keyword>
<evidence type="ECO:0000313" key="3">
    <source>
        <dbReference type="Proteomes" id="UP000763484"/>
    </source>
</evidence>
<feature type="transmembrane region" description="Helical" evidence="1">
    <location>
        <begin position="312"/>
        <end position="330"/>
    </location>
</feature>
<feature type="transmembrane region" description="Helical" evidence="1">
    <location>
        <begin position="117"/>
        <end position="137"/>
    </location>
</feature>
<proteinExistence type="predicted"/>
<accession>A0A8T3UQI1</accession>
<dbReference type="EMBL" id="JADFAQ010000011">
    <property type="protein sequence ID" value="MBE5727861.1"/>
    <property type="molecule type" value="Genomic_DNA"/>
</dbReference>
<evidence type="ECO:0000256" key="1">
    <source>
        <dbReference type="SAM" id="Phobius"/>
    </source>
</evidence>
<feature type="transmembrane region" description="Helical" evidence="1">
    <location>
        <begin position="144"/>
        <end position="160"/>
    </location>
</feature>
<feature type="transmembrane region" description="Helical" evidence="1">
    <location>
        <begin position="246"/>
        <end position="265"/>
    </location>
</feature>
<reference evidence="2 3" key="1">
    <citation type="submission" date="2020-09" db="EMBL/GenBank/DDBJ databases">
        <title>Genomic characterization of a novel Parvarchaeota family in acid mine drainage sediments.</title>
        <authorList>
            <person name="Luo Z.-H."/>
        </authorList>
    </citation>
    <scope>NUCLEOTIDE SEQUENCE [LARGE SCALE GENOMIC DNA]</scope>
    <source>
        <strain evidence="2">TL1-5_bins.178</strain>
    </source>
</reference>
<organism evidence="2 3">
    <name type="scientific">Candidatus Acidifodinimicrobium mancum</name>
    <dbReference type="NCBI Taxonomy" id="2898728"/>
    <lineage>
        <taxon>Archaea</taxon>
        <taxon>Candidatus Parvarchaeota</taxon>
        <taxon>Candidatus Acidifodinimicrobiaceae</taxon>
        <taxon>Candidatus Acidifodinimicrobium</taxon>
    </lineage>
</organism>
<keyword evidence="1" id="KW-0812">Transmembrane</keyword>
<keyword evidence="1" id="KW-0472">Membrane</keyword>
<feature type="transmembrane region" description="Helical" evidence="1">
    <location>
        <begin position="201"/>
        <end position="226"/>
    </location>
</feature>